<evidence type="ECO:0000256" key="1">
    <source>
        <dbReference type="ARBA" id="ARBA00022722"/>
    </source>
</evidence>
<dbReference type="Gene3D" id="1.10.575.10">
    <property type="entry name" value="P1 Nuclease"/>
    <property type="match status" value="1"/>
</dbReference>
<sequence>MINKAKFLGYLYIFLGSLQLSWGFHAHRIINESAIYALPKDMLPFYKKHQVAIISKSVDADKRRYVDSAEAARHYIDIDRYPSISEIPASWTEAIQAFGQQTVQANGILPWHIQLMYQRLTTAFKEKKVYRIIQLSADIGHYIADAHVPLHTSSNYNGQYSNQLGIHALWESRIPEDYSAQYNLYVGNAYFIADSQQEIWQIIYESYALVDSVLAMERATVDLLPLFAQTAYSKRNTQLVYSYSTEFVAHYHTLLNGMVAQRMQLAARRIASFWLTAWVLAGQPAINP</sequence>
<dbReference type="EMBL" id="JAGKSB010000004">
    <property type="protein sequence ID" value="MBP3942878.1"/>
    <property type="molecule type" value="Genomic_DNA"/>
</dbReference>
<dbReference type="InterPro" id="IPR003154">
    <property type="entry name" value="S1/P1nuclease"/>
</dbReference>
<keyword evidence="8" id="KW-1185">Reference proteome</keyword>
<dbReference type="Pfam" id="PF02265">
    <property type="entry name" value="S1-P1_nuclease"/>
    <property type="match status" value="1"/>
</dbReference>
<dbReference type="GO" id="GO:0016788">
    <property type="term" value="F:hydrolase activity, acting on ester bonds"/>
    <property type="evidence" value="ECO:0007669"/>
    <property type="project" value="InterPro"/>
</dbReference>
<gene>
    <name evidence="7" type="ORF">J5U18_04750</name>
</gene>
<keyword evidence="6" id="KW-0325">Glycoprotein</keyword>
<keyword evidence="5" id="KW-1015">Disulfide bond</keyword>
<reference evidence="7" key="1">
    <citation type="submission" date="2021-03" db="EMBL/GenBank/DDBJ databases">
        <authorList>
            <person name="Lu T."/>
            <person name="Wang Q."/>
            <person name="Han X."/>
        </authorList>
    </citation>
    <scope>NUCLEOTIDE SEQUENCE</scope>
    <source>
        <strain evidence="7">WQ 2009</strain>
    </source>
</reference>
<name>A0A8T4HC21_9SPHI</name>
<organism evidence="7 8">
    <name type="scientific">Rhinopithecimicrobium faecis</name>
    <dbReference type="NCBI Taxonomy" id="2820698"/>
    <lineage>
        <taxon>Bacteria</taxon>
        <taxon>Pseudomonadati</taxon>
        <taxon>Bacteroidota</taxon>
        <taxon>Sphingobacteriia</taxon>
        <taxon>Sphingobacteriales</taxon>
        <taxon>Sphingobacteriaceae</taxon>
        <taxon>Rhinopithecimicrobium</taxon>
    </lineage>
</organism>
<evidence type="ECO:0000256" key="3">
    <source>
        <dbReference type="ARBA" id="ARBA00022759"/>
    </source>
</evidence>
<proteinExistence type="predicted"/>
<evidence type="ECO:0000256" key="2">
    <source>
        <dbReference type="ARBA" id="ARBA00022723"/>
    </source>
</evidence>
<evidence type="ECO:0000256" key="6">
    <source>
        <dbReference type="ARBA" id="ARBA00023180"/>
    </source>
</evidence>
<evidence type="ECO:0000313" key="7">
    <source>
        <dbReference type="EMBL" id="MBP3942878.1"/>
    </source>
</evidence>
<dbReference type="SUPFAM" id="SSF48537">
    <property type="entry name" value="Phospholipase C/P1 nuclease"/>
    <property type="match status" value="1"/>
</dbReference>
<dbReference type="CDD" id="cd10981">
    <property type="entry name" value="ZnPC_S1P1"/>
    <property type="match status" value="1"/>
</dbReference>
<dbReference type="Proteomes" id="UP000679691">
    <property type="component" value="Unassembled WGS sequence"/>
</dbReference>
<protein>
    <submittedName>
        <fullName evidence="7">S1/P1 Nuclease</fullName>
    </submittedName>
</protein>
<accession>A0A8T4HC21</accession>
<evidence type="ECO:0000256" key="5">
    <source>
        <dbReference type="ARBA" id="ARBA00023157"/>
    </source>
</evidence>
<comment type="caution">
    <text evidence="7">The sequence shown here is derived from an EMBL/GenBank/DDBJ whole genome shotgun (WGS) entry which is preliminary data.</text>
</comment>
<keyword evidence="4" id="KW-0378">Hydrolase</keyword>
<keyword evidence="1" id="KW-0540">Nuclease</keyword>
<keyword evidence="3" id="KW-0255">Endonuclease</keyword>
<keyword evidence="2" id="KW-0479">Metal-binding</keyword>
<dbReference type="InterPro" id="IPR008947">
    <property type="entry name" value="PLipase_C/P1_nuclease_dom_sf"/>
</dbReference>
<evidence type="ECO:0000256" key="4">
    <source>
        <dbReference type="ARBA" id="ARBA00022801"/>
    </source>
</evidence>
<dbReference type="AlphaFoldDB" id="A0A8T4HC21"/>
<dbReference type="RefSeq" id="WP_353546364.1">
    <property type="nucleotide sequence ID" value="NZ_JAGKSB010000004.1"/>
</dbReference>
<evidence type="ECO:0000313" key="8">
    <source>
        <dbReference type="Proteomes" id="UP000679691"/>
    </source>
</evidence>